<evidence type="ECO:0000259" key="13">
    <source>
        <dbReference type="Pfam" id="PF04563"/>
    </source>
</evidence>
<name>A0A1D8RDF5_9STRA</name>
<dbReference type="InterPro" id="IPR007642">
    <property type="entry name" value="RNA_pol_Rpb2_2"/>
</dbReference>
<dbReference type="PANTHER" id="PTHR20856">
    <property type="entry name" value="DNA-DIRECTED RNA POLYMERASE I SUBUNIT 2"/>
    <property type="match status" value="1"/>
</dbReference>
<dbReference type="GO" id="GO:0003677">
    <property type="term" value="F:DNA binding"/>
    <property type="evidence" value="ECO:0007669"/>
    <property type="project" value="UniProtKB-UniRule"/>
</dbReference>
<evidence type="ECO:0000256" key="9">
    <source>
        <dbReference type="RuleBase" id="RU363031"/>
    </source>
</evidence>
<dbReference type="HAMAP" id="MF_01321">
    <property type="entry name" value="RNApol_bact_RpoB"/>
    <property type="match status" value="1"/>
</dbReference>
<feature type="domain" description="RNA polymerase beta subunit protrusion" evidence="13">
    <location>
        <begin position="62"/>
        <end position="318"/>
    </location>
</feature>
<evidence type="ECO:0000259" key="10">
    <source>
        <dbReference type="Pfam" id="PF00562"/>
    </source>
</evidence>
<comment type="subunit">
    <text evidence="7 9">In plastids the minimal PEP RNA polymerase catalytic core is composed of four subunits: alpha, beta, beta', and beta''. When a (nuclear-encoded) sigma factor is associated with the core the holoenzyme is formed, which can initiate transcription.</text>
</comment>
<evidence type="ECO:0000256" key="2">
    <source>
        <dbReference type="ARBA" id="ARBA00022478"/>
    </source>
</evidence>
<dbReference type="Pfam" id="PF04560">
    <property type="entry name" value="RNA_pol_Rpb2_7"/>
    <property type="match status" value="1"/>
</dbReference>
<dbReference type="Gene3D" id="3.90.1800.10">
    <property type="entry name" value="RNA polymerase alpha subunit dimerisation domain"/>
    <property type="match status" value="1"/>
</dbReference>
<dbReference type="GO" id="GO:0009507">
    <property type="term" value="C:chloroplast"/>
    <property type="evidence" value="ECO:0007669"/>
    <property type="project" value="UniProtKB-SubCell"/>
</dbReference>
<dbReference type="InterPro" id="IPR007641">
    <property type="entry name" value="RNA_pol_Rpb2_7"/>
</dbReference>
<dbReference type="InterPro" id="IPR007121">
    <property type="entry name" value="RNA_pol_bsu_CS"/>
</dbReference>
<dbReference type="InterPro" id="IPR007120">
    <property type="entry name" value="DNA-dir_RNAP_su2_dom"/>
</dbReference>
<gene>
    <name evidence="7 15" type="primary">rpoB</name>
</gene>
<dbReference type="AlphaFoldDB" id="A0A1D8RDF5"/>
<dbReference type="Pfam" id="PF00562">
    <property type="entry name" value="RNA_pol_Rpb2_6"/>
    <property type="match status" value="1"/>
</dbReference>
<evidence type="ECO:0000259" key="11">
    <source>
        <dbReference type="Pfam" id="PF04560"/>
    </source>
</evidence>
<keyword evidence="5 7" id="KW-0804">Transcription</keyword>
<dbReference type="Gene3D" id="2.40.50.100">
    <property type="match status" value="1"/>
</dbReference>
<keyword evidence="4 7" id="KW-0548">Nucleotidyltransferase</keyword>
<dbReference type="Gene3D" id="2.30.150.10">
    <property type="entry name" value="DNA-directed RNA polymerase, beta subunit, external 1 domain"/>
    <property type="match status" value="1"/>
</dbReference>
<feature type="domain" description="DNA-directed RNA polymerase subunit 2 hybrid-binding" evidence="10">
    <location>
        <begin position="563"/>
        <end position="960"/>
    </location>
</feature>
<keyword evidence="15" id="KW-0934">Plastid</keyword>
<comment type="catalytic activity">
    <reaction evidence="6 7 9">
        <text>RNA(n) + a ribonucleoside 5'-triphosphate = RNA(n+1) + diphosphate</text>
        <dbReference type="Rhea" id="RHEA:21248"/>
        <dbReference type="Rhea" id="RHEA-COMP:14527"/>
        <dbReference type="Rhea" id="RHEA-COMP:17342"/>
        <dbReference type="ChEBI" id="CHEBI:33019"/>
        <dbReference type="ChEBI" id="CHEBI:61557"/>
        <dbReference type="ChEBI" id="CHEBI:140395"/>
        <dbReference type="EC" id="2.7.7.6"/>
    </reaction>
</comment>
<dbReference type="Gene3D" id="2.40.50.150">
    <property type="match status" value="1"/>
</dbReference>
<comment type="subcellular location">
    <subcellularLocation>
        <location evidence="7">Plastid</location>
        <location evidence="7">Chloroplast</location>
    </subcellularLocation>
</comment>
<evidence type="ECO:0000256" key="3">
    <source>
        <dbReference type="ARBA" id="ARBA00022679"/>
    </source>
</evidence>
<evidence type="ECO:0000256" key="4">
    <source>
        <dbReference type="ARBA" id="ARBA00022695"/>
    </source>
</evidence>
<evidence type="ECO:0000256" key="7">
    <source>
        <dbReference type="HAMAP-Rule" id="MF_01321"/>
    </source>
</evidence>
<evidence type="ECO:0000256" key="1">
    <source>
        <dbReference type="ARBA" id="ARBA00006835"/>
    </source>
</evidence>
<dbReference type="GO" id="GO:0032549">
    <property type="term" value="F:ribonucleoside binding"/>
    <property type="evidence" value="ECO:0007669"/>
    <property type="project" value="InterPro"/>
</dbReference>
<dbReference type="InterPro" id="IPR037033">
    <property type="entry name" value="DNA-dir_RNAP_su2_hyb_sf"/>
</dbReference>
<dbReference type="PROSITE" id="PS01166">
    <property type="entry name" value="RNA_POL_BETA"/>
    <property type="match status" value="1"/>
</dbReference>
<geneLocation type="chloroplast" evidence="15"/>
<dbReference type="SUPFAM" id="SSF64484">
    <property type="entry name" value="beta and beta-prime subunits of DNA dependent RNA-polymerase"/>
    <property type="match status" value="1"/>
</dbReference>
<dbReference type="InterPro" id="IPR010243">
    <property type="entry name" value="RNA_pol_bsu_bac"/>
</dbReference>
<proteinExistence type="inferred from homology"/>
<dbReference type="Gene3D" id="2.40.270.10">
    <property type="entry name" value="DNA-directed RNA polymerase, subunit 2, domain 6"/>
    <property type="match status" value="1"/>
</dbReference>
<dbReference type="Pfam" id="PF04565">
    <property type="entry name" value="RNA_pol_Rpb2_3"/>
    <property type="match status" value="1"/>
</dbReference>
<dbReference type="Pfam" id="PF04561">
    <property type="entry name" value="RNA_pol_Rpb2_2"/>
    <property type="match status" value="1"/>
</dbReference>
<accession>A0A1D8RDF5</accession>
<feature type="domain" description="RNA polymerase Rpb2" evidence="12">
    <location>
        <begin position="125"/>
        <end position="299"/>
    </location>
</feature>
<evidence type="ECO:0000259" key="14">
    <source>
        <dbReference type="Pfam" id="PF04565"/>
    </source>
</evidence>
<evidence type="ECO:0000313" key="15">
    <source>
        <dbReference type="EMBL" id="AOW70756.1"/>
    </source>
</evidence>
<dbReference type="InterPro" id="IPR015712">
    <property type="entry name" value="DNA-dir_RNA_pol_su2"/>
</dbReference>
<dbReference type="InterPro" id="IPR007644">
    <property type="entry name" value="RNA_pol_bsu_protrusion"/>
</dbReference>
<evidence type="ECO:0000256" key="5">
    <source>
        <dbReference type="ARBA" id="ARBA00023163"/>
    </source>
</evidence>
<comment type="similarity">
    <text evidence="1 7 8">Belongs to the RNA polymerase beta chain family.</text>
</comment>
<evidence type="ECO:0000256" key="8">
    <source>
        <dbReference type="RuleBase" id="RU000434"/>
    </source>
</evidence>
<feature type="domain" description="RNA polymerase Rpb2" evidence="14">
    <location>
        <begin position="356"/>
        <end position="422"/>
    </location>
</feature>
<dbReference type="Gene3D" id="3.90.1110.10">
    <property type="entry name" value="RNA polymerase Rpb2, domain 2"/>
    <property type="match status" value="1"/>
</dbReference>
<dbReference type="GO" id="GO:0003899">
    <property type="term" value="F:DNA-directed RNA polymerase activity"/>
    <property type="evidence" value="ECO:0007669"/>
    <property type="project" value="UniProtKB-UniRule"/>
</dbReference>
<dbReference type="Gene3D" id="3.90.1100.10">
    <property type="match status" value="1"/>
</dbReference>
<sequence length="1055" mass="119180">MRKVFLAKMPDLVEIQKSSFCWFLEEGLNEELKHLSSLAAFMETFEVRFFHNEFYFHAPFRIPYESRRDKLSYSIRLYMPIEVEDKRTQNIELHTLCLCELPLMTNRGTFVINGCERVILGQIVRSPGIYYKVDSVNSQISTIGATLISYRGSWLYFEYDREKLVWIKTDRIEKIPISILLEDIGSESETMFSHLENSHYFEYILAHARKIYTKGSDFPYEEYQSRWELLKNEIFEPRYYSLGKVGRYKLNKKLGLSLPERAQTITLHDLVEIIDYLIGLRVLIGNVDDIDSLENRRIRSIGELLQSQFSQAFSRFGAFLDEKRDMMNTLDLSVLINPFPIQSAVDEFFATNPLSQYLDQINPLAELIHKRRVTVLGPGGIPFEKASLAIRDIHPSYYGRLCPIDTPEGEKAGLVASLATFVETDAQGFLKTPFFVIKQGKIIGLNYLSVGQEDGKSIAMGDSLVSSKGFLLTKRIGVKENDEFRITSPSEIKYLSISPFQLFSPAVGLIPFFEHDDANRTLMGAHMQRQAVPLLRPQKPIVGTGIESHLAIESGSLVLSYGKGTVQFVSSNSIWIRDGYDKTVVYKLEKAQSSNQSTIITQRPIVWIGEQVEAGSVIADGPSTDEGELALGKNVTVAYMPWAGYNYEDAIVVSERLVYENLFTSIHIEKLEIEIEDNDRGPDYVTKDLPESAAEKYRLRNLDQNGLVYTGVYVQPGDALVGKLSPKRRENTYGRLLEELFGDATSVADTSLRVPLGMVGRTLDVRVLDRETALDMPPKVFYIIQVFIANIRRIQIGDKMAGRHGNKGVISTVAPLADLPFLPDGTLVDIILNPLGVPSRMNVGQLFECLLGWAGEKLERRFKIFPFDEMYGMEASRTLVYQKLSEIKKELSSVNKILKDSTPGKVILKDGRTGQPFDNPVTVGKPYMLKLIHLVDDKIHARSIGPYSVITQQPLGGRSREGGQRFGEMEVWALEAYGTAHTLQELLTLKSDDIPGRLRAYKAIVGHNQMPSPGIPESFRVLLRELRSLAVDIHALRFIAHSSGKLEPNVKPVKF</sequence>
<evidence type="ECO:0000256" key="6">
    <source>
        <dbReference type="ARBA" id="ARBA00048552"/>
    </source>
</evidence>
<dbReference type="EMBL" id="KX839260">
    <property type="protein sequence ID" value="AOW70756.1"/>
    <property type="molecule type" value="Genomic_DNA"/>
</dbReference>
<dbReference type="InterPro" id="IPR042107">
    <property type="entry name" value="DNA-dir_RNA_pol_bsu_ext_1_sf"/>
</dbReference>
<evidence type="ECO:0000259" key="12">
    <source>
        <dbReference type="Pfam" id="PF04561"/>
    </source>
</evidence>
<keyword evidence="3 7" id="KW-0808">Transferase</keyword>
<dbReference type="NCBIfam" id="NF001616">
    <property type="entry name" value="PRK00405.1"/>
    <property type="match status" value="1"/>
</dbReference>
<dbReference type="EC" id="2.7.7.6" evidence="7"/>
<organism evidence="15">
    <name type="scientific">Monodopsis sp. MarTras21</name>
    <dbReference type="NCBI Taxonomy" id="1745953"/>
    <lineage>
        <taxon>Eukaryota</taxon>
        <taxon>Sar</taxon>
        <taxon>Stramenopiles</taxon>
        <taxon>Ochrophyta</taxon>
        <taxon>Eustigmatophyceae</taxon>
        <taxon>Eustigmatales</taxon>
        <taxon>Monodopsidaceae</taxon>
        <taxon>Monodopsis</taxon>
    </lineage>
</organism>
<dbReference type="InterPro" id="IPR014724">
    <property type="entry name" value="RNA_pol_RPB2_OB-fold"/>
</dbReference>
<keyword evidence="2 7" id="KW-0240">DNA-directed RNA polymerase</keyword>
<protein>
    <recommendedName>
        <fullName evidence="7">DNA-directed RNA polymerase subunit beta</fullName>
        <ecNumber evidence="7">2.7.7.6</ecNumber>
    </recommendedName>
    <alternativeName>
        <fullName evidence="7">PEP</fullName>
    </alternativeName>
    <alternativeName>
        <fullName evidence="7">Plastid-encoded RNA polymerase subunit beta</fullName>
        <shortName evidence="7">RNA polymerase subunit beta</shortName>
    </alternativeName>
</protein>
<feature type="domain" description="RNA polymerase Rpb2" evidence="11">
    <location>
        <begin position="962"/>
        <end position="1035"/>
    </location>
</feature>
<dbReference type="InterPro" id="IPR007645">
    <property type="entry name" value="RNA_pol_Rpb2_3"/>
</dbReference>
<keyword evidence="15" id="KW-0150">Chloroplast</keyword>
<dbReference type="Pfam" id="PF04563">
    <property type="entry name" value="RNA_pol_Rpb2_1"/>
    <property type="match status" value="1"/>
</dbReference>
<dbReference type="GO" id="GO:0006351">
    <property type="term" value="P:DNA-templated transcription"/>
    <property type="evidence" value="ECO:0007669"/>
    <property type="project" value="UniProtKB-UniRule"/>
</dbReference>
<dbReference type="GO" id="GO:0000428">
    <property type="term" value="C:DNA-directed RNA polymerase complex"/>
    <property type="evidence" value="ECO:0007669"/>
    <property type="project" value="UniProtKB-KW"/>
</dbReference>
<comment type="function">
    <text evidence="7 9">DNA-dependent RNA polymerase catalyzes the transcription of DNA into RNA using the four ribonucleoside triphosphates as substrates.</text>
</comment>
<reference evidence="15" key="1">
    <citation type="submission" date="2016-09" db="EMBL/GenBank/DDBJ databases">
        <title>The plastid genome of some eustigmatophyte algae harbours a bacteria-derived six-gene cluster for biosynthesis of a novel secondary metabolite.</title>
        <authorList>
            <person name="Yurchenko T."/>
            <person name="Sevcikova T."/>
            <person name="Strnad H."/>
            <person name="Butenko A."/>
            <person name="Elias M."/>
        </authorList>
    </citation>
    <scope>NUCLEOTIDE SEQUENCE</scope>
</reference>
<dbReference type="CDD" id="cd00653">
    <property type="entry name" value="RNA_pol_B_RPB2"/>
    <property type="match status" value="1"/>
</dbReference>
<dbReference type="InterPro" id="IPR037034">
    <property type="entry name" value="RNA_pol_Rpb2_2_sf"/>
</dbReference>